<keyword evidence="1" id="KW-0812">Transmembrane</keyword>
<reference evidence="2 3" key="1">
    <citation type="submission" date="2023-09" db="EMBL/GenBank/DDBJ databases">
        <title>Aquirufa genomes.</title>
        <authorList>
            <person name="Pitt A."/>
        </authorList>
    </citation>
    <scope>NUCLEOTIDE SEQUENCE [LARGE SCALE GENOMIC DNA]</scope>
    <source>
        <strain evidence="2 3">LEOWEIH-7C</strain>
    </source>
</reference>
<dbReference type="Proteomes" id="UP001249959">
    <property type="component" value="Unassembled WGS sequence"/>
</dbReference>
<dbReference type="RefSeq" id="WP_315576349.1">
    <property type="nucleotide sequence ID" value="NZ_JARDXH010000004.1"/>
</dbReference>
<dbReference type="EMBL" id="JAVNWW010000001">
    <property type="protein sequence ID" value="MDU0808038.1"/>
    <property type="molecule type" value="Genomic_DNA"/>
</dbReference>
<keyword evidence="1" id="KW-0472">Membrane</keyword>
<keyword evidence="3" id="KW-1185">Reference proteome</keyword>
<protein>
    <submittedName>
        <fullName evidence="2">Uncharacterized protein</fullName>
    </submittedName>
</protein>
<feature type="transmembrane region" description="Helical" evidence="1">
    <location>
        <begin position="52"/>
        <end position="71"/>
    </location>
</feature>
<feature type="transmembrane region" description="Helical" evidence="1">
    <location>
        <begin position="20"/>
        <end position="40"/>
    </location>
</feature>
<accession>A0ABU3TQA0</accession>
<organism evidence="2 3">
    <name type="scientific">Aquirufa regiilacus</name>
    <dbReference type="NCBI Taxonomy" id="3024868"/>
    <lineage>
        <taxon>Bacteria</taxon>
        <taxon>Pseudomonadati</taxon>
        <taxon>Bacteroidota</taxon>
        <taxon>Cytophagia</taxon>
        <taxon>Cytophagales</taxon>
        <taxon>Flectobacillaceae</taxon>
        <taxon>Aquirufa</taxon>
    </lineage>
</organism>
<keyword evidence="1" id="KW-1133">Transmembrane helix</keyword>
<proteinExistence type="predicted"/>
<comment type="caution">
    <text evidence="2">The sequence shown here is derived from an EMBL/GenBank/DDBJ whole genome shotgun (WGS) entry which is preliminary data.</text>
</comment>
<gene>
    <name evidence="2" type="ORF">PQG45_03195</name>
</gene>
<evidence type="ECO:0000256" key="1">
    <source>
        <dbReference type="SAM" id="Phobius"/>
    </source>
</evidence>
<evidence type="ECO:0000313" key="2">
    <source>
        <dbReference type="EMBL" id="MDU0808038.1"/>
    </source>
</evidence>
<feature type="transmembrane region" description="Helical" evidence="1">
    <location>
        <begin position="83"/>
        <end position="106"/>
    </location>
</feature>
<evidence type="ECO:0000313" key="3">
    <source>
        <dbReference type="Proteomes" id="UP001249959"/>
    </source>
</evidence>
<name>A0ABU3TQA0_9BACT</name>
<sequence length="107" mass="12030">MNLILVQEKQTDMNMNSIKTLAYSLLIIFLFSYVSEGILLAFELKKTRRNNWIKIALIGLLFVSTLVLLWAPYHVFGQTPADGLFTLAFTFYAAVMVIGGGLRALAR</sequence>